<proteinExistence type="predicted"/>
<reference evidence="1 2" key="1">
    <citation type="journal article" date="2014" name="Int. J. Syst. Evol. Microbiol.">
        <title>Phaeodactylibacter xiamenensis gen. nov., sp. nov., a member of the family Saprospiraceae isolated from the marine alga Phaeodactylum tricornutum.</title>
        <authorList>
            <person name="Chen Z.Jr."/>
            <person name="Lei X."/>
            <person name="Lai Q."/>
            <person name="Li Y."/>
            <person name="Zhang B."/>
            <person name="Zhang J."/>
            <person name="Zhang H."/>
            <person name="Yang L."/>
            <person name="Zheng W."/>
            <person name="Tian Y."/>
            <person name="Yu Z."/>
            <person name="Xu H.Jr."/>
            <person name="Zheng T."/>
        </authorList>
    </citation>
    <scope>NUCLEOTIDE SEQUENCE [LARGE SCALE GENOMIC DNA]</scope>
    <source>
        <strain evidence="1 2">KD52</strain>
    </source>
</reference>
<organism evidence="1 2">
    <name type="scientific">Phaeodactylibacter xiamenensis</name>
    <dbReference type="NCBI Taxonomy" id="1524460"/>
    <lineage>
        <taxon>Bacteria</taxon>
        <taxon>Pseudomonadati</taxon>
        <taxon>Bacteroidota</taxon>
        <taxon>Saprospiria</taxon>
        <taxon>Saprospirales</taxon>
        <taxon>Haliscomenobacteraceae</taxon>
        <taxon>Phaeodactylibacter</taxon>
    </lineage>
</organism>
<comment type="caution">
    <text evidence="1">The sequence shown here is derived from an EMBL/GenBank/DDBJ whole genome shotgun (WGS) entry which is preliminary data.</text>
</comment>
<gene>
    <name evidence="1" type="ORF">IX84_26825</name>
</gene>
<dbReference type="Proteomes" id="UP000029736">
    <property type="component" value="Unassembled WGS sequence"/>
</dbReference>
<protein>
    <submittedName>
        <fullName evidence="1">Uncharacterized protein</fullName>
    </submittedName>
</protein>
<dbReference type="EMBL" id="JPOS01000084">
    <property type="protein sequence ID" value="KGE85691.1"/>
    <property type="molecule type" value="Genomic_DNA"/>
</dbReference>
<name>A0A098S0M8_9BACT</name>
<evidence type="ECO:0000313" key="2">
    <source>
        <dbReference type="Proteomes" id="UP000029736"/>
    </source>
</evidence>
<keyword evidence="2" id="KW-1185">Reference proteome</keyword>
<sequence>MKKIALEAAVFKVLHDEVVRKFKADNPGYAEPEYQLYGYNQEKAAVNSIRKAILNKYEVEGKKLPKELENYNGKYLRDALKVKLAKSGQTFIEVRASYLYSYLFYLETNLAEFVEKAASKNQISREDLVAQRRLMQLPNQPQSSHNQGPNAAFHCYYYSKINRTVNWFTLRIEGQKAFINNAISGKRYEGAIDQYKENKCNQSITLFSEKSENIKVEVHVVLSGQKPIHHRWFSTGYMSMVSDIEYYSGVLIAEHFIARDALRKMEEASPGPETHSYTLSHFWKDLEAKEMQLLSANELNTIFTSHFFSPSDKVLLEQLWESKNQQNSSPAKIARWISNQKLINYNFFLEQKAITVPHTNLSSYFELIAEMKKNRPDFQSNQQLRIALEGKYFMFTTYREHEDSKGIEQMTVELTKEGKFNCESPDKGKFHGIYHIYQQRILQVHLKKVDGPSNYNLVFEIPRDLNQNSRKPIMLWGIGSGLSKDMLPRGDKLLLCRKHSNNLQFMPVYYDLQNQKNAPALLDEHYPGFHTFFSLNARDNYLQGSNILFSYLVNLPVPDDMNEVAGDYVYYRMNFDKSALKKYTFSVKQNGVVQLSRHNAQMKGHAFKYGQRVFLFFHGNSGYGIDGFLIMNTLHDAREFTQGMLTSFSQADEPFSDLLVIQRVRQQESDKPRYQTINLNADASPQVRGYLKDKGFQIALKLLKSKPTTIFQTQKGASFLRDPFTTQSREELDRQLLNRLSGELVMRFLTEDHEAFVLTIKQAKTKLSLDIDQLALHLFDRYRKLTPDQRKEIKNWIEKACERTTQSSGGTPAAII</sequence>
<evidence type="ECO:0000313" key="1">
    <source>
        <dbReference type="EMBL" id="KGE85691.1"/>
    </source>
</evidence>
<dbReference type="RefSeq" id="WP_044227767.1">
    <property type="nucleotide sequence ID" value="NZ_JPOS01000084.1"/>
</dbReference>
<dbReference type="AlphaFoldDB" id="A0A098S0M8"/>
<accession>A0A098S0M8</accession>